<evidence type="ECO:0000313" key="9">
    <source>
        <dbReference type="EMBL" id="KAK1899405.1"/>
    </source>
</evidence>
<dbReference type="InterPro" id="IPR009079">
    <property type="entry name" value="4_helix_cytokine-like_core"/>
</dbReference>
<feature type="chain" id="PRO_5041989827" description="Interleukin" evidence="8">
    <location>
        <begin position="26"/>
        <end position="153"/>
    </location>
</feature>
<name>A0AAD9FI05_DISEL</name>
<comment type="caution">
    <text evidence="9">The sequence shown here is derived from an EMBL/GenBank/DDBJ whole genome shotgun (WGS) entry which is preliminary data.</text>
</comment>
<evidence type="ECO:0000256" key="5">
    <source>
        <dbReference type="ARBA" id="ARBA00022729"/>
    </source>
</evidence>
<evidence type="ECO:0000256" key="3">
    <source>
        <dbReference type="ARBA" id="ARBA00022514"/>
    </source>
</evidence>
<dbReference type="AlphaFoldDB" id="A0AAD9FI05"/>
<evidence type="ECO:0000256" key="1">
    <source>
        <dbReference type="ARBA" id="ARBA00004613"/>
    </source>
</evidence>
<dbReference type="GO" id="GO:0005126">
    <property type="term" value="F:cytokine receptor binding"/>
    <property type="evidence" value="ECO:0007669"/>
    <property type="project" value="InterPro"/>
</dbReference>
<keyword evidence="10" id="KW-1185">Reference proteome</keyword>
<protein>
    <recommendedName>
        <fullName evidence="7">Interleukin</fullName>
    </recommendedName>
</protein>
<keyword evidence="4" id="KW-0964">Secreted</keyword>
<dbReference type="GO" id="GO:0005125">
    <property type="term" value="F:cytokine activity"/>
    <property type="evidence" value="ECO:0007669"/>
    <property type="project" value="UniProtKB-KW"/>
</dbReference>
<gene>
    <name evidence="9" type="ORF">KUDE01_000197</name>
</gene>
<dbReference type="Proteomes" id="UP001228049">
    <property type="component" value="Unassembled WGS sequence"/>
</dbReference>
<dbReference type="SUPFAM" id="SSF47266">
    <property type="entry name" value="4-helical cytokines"/>
    <property type="match status" value="1"/>
</dbReference>
<evidence type="ECO:0000313" key="10">
    <source>
        <dbReference type="Proteomes" id="UP001228049"/>
    </source>
</evidence>
<reference evidence="9" key="1">
    <citation type="submission" date="2023-04" db="EMBL/GenBank/DDBJ databases">
        <title>Chromosome-level genome of Chaenocephalus aceratus.</title>
        <authorList>
            <person name="Park H."/>
        </authorList>
    </citation>
    <scope>NUCLEOTIDE SEQUENCE</scope>
    <source>
        <strain evidence="9">DE</strain>
        <tissue evidence="9">Muscle</tissue>
    </source>
</reference>
<keyword evidence="5 8" id="KW-0732">Signal</keyword>
<dbReference type="GO" id="GO:0005615">
    <property type="term" value="C:extracellular space"/>
    <property type="evidence" value="ECO:0007669"/>
    <property type="project" value="UniProtKB-KW"/>
</dbReference>
<evidence type="ECO:0000256" key="8">
    <source>
        <dbReference type="SAM" id="SignalP"/>
    </source>
</evidence>
<evidence type="ECO:0000256" key="2">
    <source>
        <dbReference type="ARBA" id="ARBA00006050"/>
    </source>
</evidence>
<evidence type="ECO:0000256" key="4">
    <source>
        <dbReference type="ARBA" id="ARBA00022525"/>
    </source>
</evidence>
<comment type="similarity">
    <text evidence="2 7">Belongs to the IL-15/IL-21 family.</text>
</comment>
<dbReference type="Pfam" id="PF02372">
    <property type="entry name" value="IL15"/>
    <property type="match status" value="1"/>
</dbReference>
<comment type="subcellular location">
    <subcellularLocation>
        <location evidence="1">Secreted</location>
    </subcellularLocation>
</comment>
<keyword evidence="6" id="KW-1015">Disulfide bond</keyword>
<keyword evidence="3 7" id="KW-0202">Cytokine</keyword>
<proteinExistence type="inferred from homology"/>
<sequence length="153" mass="16790">MLRGGVFLVSVSLCLVCLIAAPLLARNCSRDLLTGVETLLKKAKELKSLECELYTPTVDHYKNCSQSTMKCLLNEINVLFLEWEAADLSDISELKGLMVDILESMEYNSVDGTTPGTDCLKCESLNVKNAETFMAGLQSILQSMCSSNISPRV</sequence>
<feature type="signal peptide" evidence="8">
    <location>
        <begin position="1"/>
        <end position="25"/>
    </location>
</feature>
<accession>A0AAD9FI05</accession>
<dbReference type="PANTHER" id="PTHR14356">
    <property type="entry name" value="INTERLEUKIN-15-RELATED"/>
    <property type="match status" value="1"/>
</dbReference>
<dbReference type="EMBL" id="JASDAP010000007">
    <property type="protein sequence ID" value="KAK1899405.1"/>
    <property type="molecule type" value="Genomic_DNA"/>
</dbReference>
<organism evidence="9 10">
    <name type="scientific">Dissostichus eleginoides</name>
    <name type="common">Patagonian toothfish</name>
    <name type="synonym">Dissostichus amissus</name>
    <dbReference type="NCBI Taxonomy" id="100907"/>
    <lineage>
        <taxon>Eukaryota</taxon>
        <taxon>Metazoa</taxon>
        <taxon>Chordata</taxon>
        <taxon>Craniata</taxon>
        <taxon>Vertebrata</taxon>
        <taxon>Euteleostomi</taxon>
        <taxon>Actinopterygii</taxon>
        <taxon>Neopterygii</taxon>
        <taxon>Teleostei</taxon>
        <taxon>Neoteleostei</taxon>
        <taxon>Acanthomorphata</taxon>
        <taxon>Eupercaria</taxon>
        <taxon>Perciformes</taxon>
        <taxon>Notothenioidei</taxon>
        <taxon>Nototheniidae</taxon>
        <taxon>Dissostichus</taxon>
    </lineage>
</organism>
<dbReference type="Gene3D" id="1.20.1250.70">
    <property type="entry name" value="Interleukin-15/Interleukin-21"/>
    <property type="match status" value="1"/>
</dbReference>
<dbReference type="GO" id="GO:0006955">
    <property type="term" value="P:immune response"/>
    <property type="evidence" value="ECO:0007669"/>
    <property type="project" value="InterPro"/>
</dbReference>
<evidence type="ECO:0000256" key="6">
    <source>
        <dbReference type="ARBA" id="ARBA00023157"/>
    </source>
</evidence>
<evidence type="ECO:0000256" key="7">
    <source>
        <dbReference type="RuleBase" id="RU003453"/>
    </source>
</evidence>
<dbReference type="InterPro" id="IPR003443">
    <property type="entry name" value="IL-15/IL-21_fam"/>
</dbReference>